<name>A0ABS7D7V2_9BACL</name>
<evidence type="ECO:0000313" key="1">
    <source>
        <dbReference type="EMBL" id="MBW7476017.1"/>
    </source>
</evidence>
<sequence length="121" mass="13439">MSAKVKFSNVKVVRKNRARISSSSCCKKQDGAVEGIQEAGEDLCDFFCSLRNRQVAAKLVRAIRCKNRKVIEDLIGNNCNVVCFFNQGRLSCVRISCVFGECCDVRITFDICVSNDGCTNL</sequence>
<evidence type="ECO:0000313" key="2">
    <source>
        <dbReference type="Proteomes" id="UP000812277"/>
    </source>
</evidence>
<dbReference type="RefSeq" id="WP_219873261.1">
    <property type="nucleotide sequence ID" value="NZ_JAHZIJ010000010.1"/>
</dbReference>
<accession>A0ABS7D7V2</accession>
<protein>
    <submittedName>
        <fullName evidence="1">Uncharacterized protein</fullName>
    </submittedName>
</protein>
<comment type="caution">
    <text evidence="1">The sequence shown here is derived from an EMBL/GenBank/DDBJ whole genome shotgun (WGS) entry which is preliminary data.</text>
</comment>
<proteinExistence type="predicted"/>
<keyword evidence="2" id="KW-1185">Reference proteome</keyword>
<organism evidence="1 2">
    <name type="scientific">Paenibacillus oenotherae</name>
    <dbReference type="NCBI Taxonomy" id="1435645"/>
    <lineage>
        <taxon>Bacteria</taxon>
        <taxon>Bacillati</taxon>
        <taxon>Bacillota</taxon>
        <taxon>Bacilli</taxon>
        <taxon>Bacillales</taxon>
        <taxon>Paenibacillaceae</taxon>
        <taxon>Paenibacillus</taxon>
    </lineage>
</organism>
<reference evidence="1 2" key="1">
    <citation type="submission" date="2021-07" db="EMBL/GenBank/DDBJ databases">
        <title>Paenibacillus radiodurans sp. nov., isolated from the southeastern edge of Tengger Desert.</title>
        <authorList>
            <person name="Zhang G."/>
        </authorList>
    </citation>
    <scope>NUCLEOTIDE SEQUENCE [LARGE SCALE GENOMIC DNA]</scope>
    <source>
        <strain evidence="1 2">DT7-4</strain>
    </source>
</reference>
<dbReference type="Proteomes" id="UP000812277">
    <property type="component" value="Unassembled WGS sequence"/>
</dbReference>
<gene>
    <name evidence="1" type="ORF">K0T92_14820</name>
</gene>
<dbReference type="EMBL" id="JAHZIJ010000010">
    <property type="protein sequence ID" value="MBW7476017.1"/>
    <property type="molecule type" value="Genomic_DNA"/>
</dbReference>